<sequence>MAGRLQIAPNGLDRKFLGAQNFSLALLSTDYKDNYINVVSFGGAQNDSYTQSLQVGFNYENPSIHTELAALSFKILNFINQTSVLNTDVTAFVTGLNTTLRAFSDSTLPNAQLWHLTKNIVLFTVQELLYSALLRPDSRPTLVFGFLGFTFDNVTVFRPLIELEHETDAKTEKAQLGEMDEESWGYESRSDDENQPEPRNPLSVEIQGIIKIPRTSAQINVNDYFDQIEADVKELASKLGEIFSSPCGNDPSCPNGCSQSMCQQLANNLPISYINITSASVTRSNSSVTYFSDGGQGQPSDVESSSICRTQLLDETFQNISGKVNYYMDYYVGTIDGTRRAYPGREEEQDSCLVYDSRIRPWYNGAITYPNHLVILVDNGHSMADTLLSTGALSDTKLLVAQTLSLALLSTTYENNYINVFSFGGAQNDIYTQSLQVMANHTERATLMSKILSFTNQTSLLNTDVTAFVTGLNTTLQAFSDSTLPNANDYNLTKNIVLFTDGSFANSDILDDPSVNAIIAELQAINVNLFVYSDNSSTGLQTLTAKMNGTYEDWAPQDNPLHQMRSYFGYLAASHRNLFNDTPFWISNYDDTYKNSDIITVTMPAIDVPYEELPFTRAEIDDNLGQRRTTQSNTLESASSSTRASSVPPIFDDYNCGTSGSMCQGPPQEPFNEEAFEDRKCRNLCAAQGDNKVKEIVIGTVVGAIFAAAVFGTGAFLFMRRRKKEVLERGPSETTNEDAHINADQEEARKRPSEMWGDPL</sequence>
<dbReference type="CDD" id="cd12087">
    <property type="entry name" value="TM_EGFR-like"/>
    <property type="match status" value="1"/>
</dbReference>
<proteinExistence type="predicted"/>
<dbReference type="InterPro" id="IPR002035">
    <property type="entry name" value="VWF_A"/>
</dbReference>
<gene>
    <name evidence="4" type="ORF">AXG93_2145s1000</name>
</gene>
<organism evidence="4 5">
    <name type="scientific">Marchantia polymorpha subsp. ruderalis</name>
    <dbReference type="NCBI Taxonomy" id="1480154"/>
    <lineage>
        <taxon>Eukaryota</taxon>
        <taxon>Viridiplantae</taxon>
        <taxon>Streptophyta</taxon>
        <taxon>Embryophyta</taxon>
        <taxon>Marchantiophyta</taxon>
        <taxon>Marchantiopsida</taxon>
        <taxon>Marchantiidae</taxon>
        <taxon>Marchantiales</taxon>
        <taxon>Marchantiaceae</taxon>
        <taxon>Marchantia</taxon>
    </lineage>
</organism>
<dbReference type="Gene3D" id="3.40.50.410">
    <property type="entry name" value="von Willebrand factor, type A domain"/>
    <property type="match status" value="1"/>
</dbReference>
<dbReference type="Proteomes" id="UP000077202">
    <property type="component" value="Unassembled WGS sequence"/>
</dbReference>
<dbReference type="GO" id="GO:0005891">
    <property type="term" value="C:voltage-gated calcium channel complex"/>
    <property type="evidence" value="ECO:0007669"/>
    <property type="project" value="TreeGrafter"/>
</dbReference>
<feature type="compositionally biased region" description="Basic and acidic residues" evidence="1">
    <location>
        <begin position="727"/>
        <end position="753"/>
    </location>
</feature>
<name>A0A176VZU0_MARPO</name>
<dbReference type="PANTHER" id="PTHR10166">
    <property type="entry name" value="VOLTAGE-DEPENDENT CALCIUM CHANNEL SUBUNIT ALPHA-2/DELTA-RELATED"/>
    <property type="match status" value="1"/>
</dbReference>
<evidence type="ECO:0000313" key="5">
    <source>
        <dbReference type="Proteomes" id="UP000077202"/>
    </source>
</evidence>
<dbReference type="SUPFAM" id="SSF53300">
    <property type="entry name" value="vWA-like"/>
    <property type="match status" value="1"/>
</dbReference>
<keyword evidence="5" id="KW-1185">Reference proteome</keyword>
<feature type="compositionally biased region" description="Low complexity" evidence="1">
    <location>
        <begin position="637"/>
        <end position="646"/>
    </location>
</feature>
<dbReference type="InterPro" id="IPR051173">
    <property type="entry name" value="Ca_channel_alpha-2/delta"/>
</dbReference>
<protein>
    <recommendedName>
        <fullName evidence="3">VWFA domain-containing protein</fullName>
    </recommendedName>
</protein>
<evidence type="ECO:0000259" key="3">
    <source>
        <dbReference type="PROSITE" id="PS50234"/>
    </source>
</evidence>
<feature type="region of interest" description="Disordered" evidence="1">
    <location>
        <begin position="168"/>
        <end position="200"/>
    </location>
</feature>
<accession>A0A176VZU0</accession>
<feature type="compositionally biased region" description="Polar residues" evidence="1">
    <location>
        <begin position="626"/>
        <end position="636"/>
    </location>
</feature>
<dbReference type="PANTHER" id="PTHR10166:SF37">
    <property type="entry name" value="STOLID, ISOFORM H"/>
    <property type="match status" value="1"/>
</dbReference>
<dbReference type="EMBL" id="LVLJ01002289">
    <property type="protein sequence ID" value="OAE25801.1"/>
    <property type="molecule type" value="Genomic_DNA"/>
</dbReference>
<comment type="caution">
    <text evidence="4">The sequence shown here is derived from an EMBL/GenBank/DDBJ whole genome shotgun (WGS) entry which is preliminary data.</text>
</comment>
<evidence type="ECO:0000256" key="1">
    <source>
        <dbReference type="SAM" id="MobiDB-lite"/>
    </source>
</evidence>
<evidence type="ECO:0000313" key="4">
    <source>
        <dbReference type="EMBL" id="OAE25801.1"/>
    </source>
</evidence>
<feature type="region of interest" description="Disordered" evidence="1">
    <location>
        <begin position="622"/>
        <end position="646"/>
    </location>
</feature>
<dbReference type="GO" id="GO:0005245">
    <property type="term" value="F:voltage-gated calcium channel activity"/>
    <property type="evidence" value="ECO:0007669"/>
    <property type="project" value="TreeGrafter"/>
</dbReference>
<keyword evidence="2" id="KW-1133">Transmembrane helix</keyword>
<reference evidence="4" key="1">
    <citation type="submission" date="2016-03" db="EMBL/GenBank/DDBJ databases">
        <title>Mechanisms controlling the formation of the plant cell surface in tip-growing cells are functionally conserved among land plants.</title>
        <authorList>
            <person name="Honkanen S."/>
            <person name="Jones V.A."/>
            <person name="Morieri G."/>
            <person name="Champion C."/>
            <person name="Hetherington A.J."/>
            <person name="Kelly S."/>
            <person name="Saint-Marcoux D."/>
            <person name="Proust H."/>
            <person name="Prescott H."/>
            <person name="Dolan L."/>
        </authorList>
    </citation>
    <scope>NUCLEOTIDE SEQUENCE [LARGE SCALE GENOMIC DNA]</scope>
    <source>
        <tissue evidence="4">Whole gametophyte</tissue>
    </source>
</reference>
<dbReference type="InterPro" id="IPR036465">
    <property type="entry name" value="vWFA_dom_sf"/>
</dbReference>
<keyword evidence="2" id="KW-0472">Membrane</keyword>
<feature type="region of interest" description="Disordered" evidence="1">
    <location>
        <begin position="727"/>
        <end position="760"/>
    </location>
</feature>
<keyword evidence="2" id="KW-0812">Transmembrane</keyword>
<feature type="domain" description="VWFA" evidence="3">
    <location>
        <begin position="372"/>
        <end position="543"/>
    </location>
</feature>
<dbReference type="PROSITE" id="PS50234">
    <property type="entry name" value="VWFA"/>
    <property type="match status" value="1"/>
</dbReference>
<feature type="transmembrane region" description="Helical" evidence="2">
    <location>
        <begin position="696"/>
        <end position="719"/>
    </location>
</feature>
<dbReference type="AlphaFoldDB" id="A0A176VZU0"/>
<evidence type="ECO:0000256" key="2">
    <source>
        <dbReference type="SAM" id="Phobius"/>
    </source>
</evidence>